<organism evidence="1 2">
    <name type="scientific">Pagothenia borchgrevinki</name>
    <name type="common">Bald rockcod</name>
    <name type="synonym">Trematomus borchgrevinki</name>
    <dbReference type="NCBI Taxonomy" id="8213"/>
    <lineage>
        <taxon>Eukaryota</taxon>
        <taxon>Metazoa</taxon>
        <taxon>Chordata</taxon>
        <taxon>Craniata</taxon>
        <taxon>Vertebrata</taxon>
        <taxon>Euteleostomi</taxon>
        <taxon>Actinopterygii</taxon>
        <taxon>Neopterygii</taxon>
        <taxon>Teleostei</taxon>
        <taxon>Neoteleostei</taxon>
        <taxon>Acanthomorphata</taxon>
        <taxon>Eupercaria</taxon>
        <taxon>Perciformes</taxon>
        <taxon>Notothenioidei</taxon>
        <taxon>Nototheniidae</taxon>
        <taxon>Pagothenia</taxon>
    </lineage>
</organism>
<proteinExistence type="predicted"/>
<protein>
    <submittedName>
        <fullName evidence="1">Uncharacterized protein</fullName>
    </submittedName>
</protein>
<name>A0ABD2H4H3_PAGBO</name>
<evidence type="ECO:0000313" key="1">
    <source>
        <dbReference type="EMBL" id="KAL3060905.1"/>
    </source>
</evidence>
<sequence>MVDHRTSPNCPNLISGVDPHPLCFTCLGPNHAMNGMGSTPACSACQAIPRRTREHRGQHFLEKIAPQEESEELDLDVMDMGDSGSEGTSFRFALPWGQTAPVPEVQLSRMDFPAVMTLATERVGLPLPPPLPPRPVNRLRSGVYGPAGAADLRFAPAARGMAVCGGDMAAAI</sequence>
<dbReference type="Proteomes" id="UP001619887">
    <property type="component" value="Unassembled WGS sequence"/>
</dbReference>
<accession>A0ABD2H4H3</accession>
<gene>
    <name evidence="1" type="ORF">OYC64_009171</name>
</gene>
<evidence type="ECO:0000313" key="2">
    <source>
        <dbReference type="Proteomes" id="UP001619887"/>
    </source>
</evidence>
<comment type="caution">
    <text evidence="1">The sequence shown here is derived from an EMBL/GenBank/DDBJ whole genome shotgun (WGS) entry which is preliminary data.</text>
</comment>
<keyword evidence="2" id="KW-1185">Reference proteome</keyword>
<dbReference type="AlphaFoldDB" id="A0ABD2H4H3"/>
<reference evidence="1 2" key="2">
    <citation type="journal article" date="2024" name="G3 (Bethesda)">
        <title>The genome of the cryopelagic Antarctic bald notothen, Trematomus borchgrevinki.</title>
        <authorList>
            <person name="Rayamajhi N."/>
            <person name="Rivera-Colon A.G."/>
            <person name="Minhas B.F."/>
            <person name="Cheng C.C."/>
            <person name="Catchen J.M."/>
        </authorList>
    </citation>
    <scope>NUCLEOTIDE SEQUENCE [LARGE SCALE GENOMIC DNA]</scope>
    <source>
        <strain evidence="1">AGRC-2024</strain>
    </source>
</reference>
<reference evidence="1 2" key="1">
    <citation type="journal article" date="2022" name="G3 (Bethesda)">
        <title>Evaluating Illumina-, Nanopore-, and PacBio-based genome assembly strategies with the bald notothen, Trematomus borchgrevinki.</title>
        <authorList>
            <person name="Rayamajhi N."/>
            <person name="Cheng C.C."/>
            <person name="Catchen J.M."/>
        </authorList>
    </citation>
    <scope>NUCLEOTIDE SEQUENCE [LARGE SCALE GENOMIC DNA]</scope>
    <source>
        <strain evidence="1">AGRC-2024</strain>
    </source>
</reference>
<dbReference type="EMBL" id="JBIYXZ010002072">
    <property type="protein sequence ID" value="KAL3060905.1"/>
    <property type="molecule type" value="Genomic_DNA"/>
</dbReference>